<sequence>MRHFLVMALLAAFIGVVFGAVSYGTRGERVRYGVRVFVEFMGVGLALAWLLYWLPP</sequence>
<keyword evidence="1" id="KW-0472">Membrane</keyword>
<keyword evidence="1" id="KW-0812">Transmembrane</keyword>
<name>A0A0B6WXB0_9BACT</name>
<dbReference type="EMBL" id="CBXV010000003">
    <property type="protein sequence ID" value="CDM64800.1"/>
    <property type="molecule type" value="Genomic_DNA"/>
</dbReference>
<reference evidence="2 3" key="2">
    <citation type="submission" date="2015-01" db="EMBL/GenBank/DDBJ databases">
        <title>Complete genome sequence of Pyrinomonas methylaliphatogenes type strain K22T.</title>
        <authorList>
            <person name="Lee K.C.Y."/>
            <person name="Power J.F."/>
            <person name="Dunfield P.F."/>
            <person name="Morgan X.C."/>
            <person name="Huttenhower C."/>
            <person name="Stott M.B."/>
        </authorList>
    </citation>
    <scope>NUCLEOTIDE SEQUENCE [LARGE SCALE GENOMIC DNA]</scope>
    <source>
        <strain evidence="2 3">K22</strain>
    </source>
</reference>
<dbReference type="STRING" id="454194.PYK22_00795"/>
<protein>
    <submittedName>
        <fullName evidence="2">Uncharacterized protein</fullName>
    </submittedName>
</protein>
<accession>A0A0B6WXB0</accession>
<dbReference type="Proteomes" id="UP000031518">
    <property type="component" value="Unassembled WGS sequence"/>
</dbReference>
<organism evidence="2 3">
    <name type="scientific">Pyrinomonas methylaliphatogenes</name>
    <dbReference type="NCBI Taxonomy" id="454194"/>
    <lineage>
        <taxon>Bacteria</taxon>
        <taxon>Pseudomonadati</taxon>
        <taxon>Acidobacteriota</taxon>
        <taxon>Blastocatellia</taxon>
        <taxon>Blastocatellales</taxon>
        <taxon>Pyrinomonadaceae</taxon>
        <taxon>Pyrinomonas</taxon>
    </lineage>
</organism>
<gene>
    <name evidence="2" type="ORF">PYK22_00795</name>
</gene>
<proteinExistence type="predicted"/>
<dbReference type="AlphaFoldDB" id="A0A0B6WXB0"/>
<evidence type="ECO:0000313" key="2">
    <source>
        <dbReference type="EMBL" id="CDM64800.1"/>
    </source>
</evidence>
<keyword evidence="1" id="KW-1133">Transmembrane helix</keyword>
<evidence type="ECO:0000256" key="1">
    <source>
        <dbReference type="SAM" id="Phobius"/>
    </source>
</evidence>
<evidence type="ECO:0000313" key="3">
    <source>
        <dbReference type="Proteomes" id="UP000031518"/>
    </source>
</evidence>
<reference evidence="2 3" key="1">
    <citation type="submission" date="2013-12" db="EMBL/GenBank/DDBJ databases">
        <authorList>
            <person name="Stott M."/>
        </authorList>
    </citation>
    <scope>NUCLEOTIDE SEQUENCE [LARGE SCALE GENOMIC DNA]</scope>
    <source>
        <strain evidence="2 3">K22</strain>
    </source>
</reference>
<keyword evidence="3" id="KW-1185">Reference proteome</keyword>
<feature type="transmembrane region" description="Helical" evidence="1">
    <location>
        <begin position="35"/>
        <end position="54"/>
    </location>
</feature>